<organism evidence="1 2">
    <name type="scientific">Trametes sanguinea</name>
    <dbReference type="NCBI Taxonomy" id="158606"/>
    <lineage>
        <taxon>Eukaryota</taxon>
        <taxon>Fungi</taxon>
        <taxon>Dikarya</taxon>
        <taxon>Basidiomycota</taxon>
        <taxon>Agaricomycotina</taxon>
        <taxon>Agaricomycetes</taxon>
        <taxon>Polyporales</taxon>
        <taxon>Polyporaceae</taxon>
        <taxon>Trametes</taxon>
    </lineage>
</organism>
<dbReference type="Proteomes" id="UP001144978">
    <property type="component" value="Unassembled WGS sequence"/>
</dbReference>
<name>A0ACC1NIR5_9APHY</name>
<protein>
    <submittedName>
        <fullName evidence="1">Uncharacterized protein</fullName>
    </submittedName>
</protein>
<comment type="caution">
    <text evidence="1">The sequence shown here is derived from an EMBL/GenBank/DDBJ whole genome shotgun (WGS) entry which is preliminary data.</text>
</comment>
<keyword evidence="2" id="KW-1185">Reference proteome</keyword>
<evidence type="ECO:0000313" key="1">
    <source>
        <dbReference type="EMBL" id="KAJ2978820.1"/>
    </source>
</evidence>
<evidence type="ECO:0000313" key="2">
    <source>
        <dbReference type="Proteomes" id="UP001144978"/>
    </source>
</evidence>
<reference evidence="1" key="1">
    <citation type="submission" date="2022-08" db="EMBL/GenBank/DDBJ databases">
        <title>Genome Sequence of Pycnoporus sanguineus.</title>
        <authorList>
            <person name="Buettner E."/>
        </authorList>
    </citation>
    <scope>NUCLEOTIDE SEQUENCE</scope>
    <source>
        <strain evidence="1">CG-C14</strain>
    </source>
</reference>
<proteinExistence type="predicted"/>
<dbReference type="EMBL" id="JANSHE010004313">
    <property type="protein sequence ID" value="KAJ2978820.1"/>
    <property type="molecule type" value="Genomic_DNA"/>
</dbReference>
<accession>A0ACC1NIR5</accession>
<gene>
    <name evidence="1" type="ORF">NUW54_g11237</name>
</gene>
<sequence length="399" mass="44137">MERAVSAAWQEPYKHTGNMLERVLSVYMKDTSNHYARYASITQSSGTGKSRMVDELAKQIFCIPMSLGSKSAYPPQDIEVVRYFQSSMSGNAGMRAQRIQLFMCALFEIALARVKVIASEYDSEDKSLSGLASRFRQLMSDGMEYGQHGQYREEFYSDVCKRATEVSCISAQLLSSRSGITHTPGQGSPTPVVSVEDQKATPITVTTAAQALTSYLAKIPIKSSAGANTQLDLILHFDEAQLLTRSGNTAEEALFPDVRRALGLIRNLPIFALFLSTVGKLEQFSPPPQLDSSERIFRSTLVPFPPIVWTPVDVLAARITNDKVWTLREVASTHHIAHLGRPLFAAMYDAALAEGDQEVHTWIVKFALQRRAQRAVNAPLTGPRQMARPQSPPSLQSPR</sequence>